<evidence type="ECO:0000313" key="10">
    <source>
        <dbReference type="Proteomes" id="UP000002931"/>
    </source>
</evidence>
<keyword evidence="4" id="KW-1003">Cell membrane</keyword>
<dbReference type="RefSeq" id="WP_008328436.1">
    <property type="nucleotide sequence ID" value="NZ_CH902578.1"/>
</dbReference>
<dbReference type="PANTHER" id="PTHR36838">
    <property type="entry name" value="AUXIN EFFLUX CARRIER FAMILY PROTEIN"/>
    <property type="match status" value="1"/>
</dbReference>
<comment type="similarity">
    <text evidence="2">Belongs to the auxin efflux carrier (TC 2.A.69) family.</text>
</comment>
<feature type="transmembrane region" description="Helical" evidence="8">
    <location>
        <begin position="190"/>
        <end position="211"/>
    </location>
</feature>
<evidence type="ECO:0000256" key="5">
    <source>
        <dbReference type="ARBA" id="ARBA00022692"/>
    </source>
</evidence>
<gene>
    <name evidence="9" type="ORF">RB2654_02584</name>
</gene>
<evidence type="ECO:0000256" key="3">
    <source>
        <dbReference type="ARBA" id="ARBA00022448"/>
    </source>
</evidence>
<evidence type="ECO:0000256" key="8">
    <source>
        <dbReference type="SAM" id="Phobius"/>
    </source>
</evidence>
<feature type="transmembrane region" description="Helical" evidence="8">
    <location>
        <begin position="278"/>
        <end position="301"/>
    </location>
</feature>
<dbReference type="HOGENOM" id="CLU_056175_3_1_5"/>
<evidence type="ECO:0000256" key="1">
    <source>
        <dbReference type="ARBA" id="ARBA00004651"/>
    </source>
</evidence>
<dbReference type="InterPro" id="IPR038770">
    <property type="entry name" value="Na+/solute_symporter_sf"/>
</dbReference>
<keyword evidence="3" id="KW-0813">Transport</keyword>
<name>A3VDH5_9RHOB</name>
<organism evidence="9 10">
    <name type="scientific">Maritimibacter alkaliphilus HTCC2654</name>
    <dbReference type="NCBI Taxonomy" id="314271"/>
    <lineage>
        <taxon>Bacteria</taxon>
        <taxon>Pseudomonadati</taxon>
        <taxon>Pseudomonadota</taxon>
        <taxon>Alphaproteobacteria</taxon>
        <taxon>Rhodobacterales</taxon>
        <taxon>Roseobacteraceae</taxon>
        <taxon>Maritimibacter</taxon>
    </lineage>
</organism>
<comment type="caution">
    <text evidence="9">The sequence shown here is derived from an EMBL/GenBank/DDBJ whole genome shotgun (WGS) entry which is preliminary data.</text>
</comment>
<feature type="transmembrane region" description="Helical" evidence="8">
    <location>
        <begin position="223"/>
        <end position="243"/>
    </location>
</feature>
<evidence type="ECO:0008006" key="11">
    <source>
        <dbReference type="Google" id="ProtNLM"/>
    </source>
</evidence>
<dbReference type="STRING" id="314271.RB2654_02584"/>
<dbReference type="GO" id="GO:0055085">
    <property type="term" value="P:transmembrane transport"/>
    <property type="evidence" value="ECO:0007669"/>
    <property type="project" value="InterPro"/>
</dbReference>
<dbReference type="Gene3D" id="1.20.1530.20">
    <property type="match status" value="1"/>
</dbReference>
<keyword evidence="7 8" id="KW-0472">Membrane</keyword>
<sequence length="302" mass="31280">MLLLTIWPLFALICLGFVLSRRGFPDAGFWPAAERINYFVLFPALLVRNLAGAPLDDPAILRLGGAMVAVILMAFAALSLIRLVRPMPAARFGPTVQGVIRFNTYLGLAVTSALTGPAGLERAAVCLAIGVPLVNVLSIMALTEGSAFRNPRLMLRTVFANPLILACIVGIALALLGTGLPFGIESFLTLIAQASLPLGLLCVGAALRPSALGQDGLALTGTLALRLLAMPALAWLIAGLIGLGTTETLVLTVFAAIPTAPTAYVLTRQLGGDGTYMAGLITAQTMAAVVTIPVMLALLGLA</sequence>
<keyword evidence="6 8" id="KW-1133">Transmembrane helix</keyword>
<evidence type="ECO:0000313" key="9">
    <source>
        <dbReference type="EMBL" id="EAQ13564.1"/>
    </source>
</evidence>
<protein>
    <recommendedName>
        <fullName evidence="11">Auxin efflux carrier family protein</fullName>
    </recommendedName>
</protein>
<dbReference type="EMBL" id="AAMT01000004">
    <property type="protein sequence ID" value="EAQ13564.1"/>
    <property type="molecule type" value="Genomic_DNA"/>
</dbReference>
<evidence type="ECO:0000256" key="4">
    <source>
        <dbReference type="ARBA" id="ARBA00022475"/>
    </source>
</evidence>
<accession>A3VDH5</accession>
<dbReference type="Pfam" id="PF03547">
    <property type="entry name" value="Mem_trans"/>
    <property type="match status" value="1"/>
</dbReference>
<proteinExistence type="inferred from homology"/>
<evidence type="ECO:0000256" key="6">
    <source>
        <dbReference type="ARBA" id="ARBA00022989"/>
    </source>
</evidence>
<comment type="subcellular location">
    <subcellularLocation>
        <location evidence="1">Cell membrane</location>
        <topology evidence="1">Multi-pass membrane protein</topology>
    </subcellularLocation>
</comment>
<dbReference type="Proteomes" id="UP000002931">
    <property type="component" value="Unassembled WGS sequence"/>
</dbReference>
<dbReference type="eggNOG" id="COG0679">
    <property type="taxonomic scope" value="Bacteria"/>
</dbReference>
<feature type="transmembrane region" description="Helical" evidence="8">
    <location>
        <begin position="122"/>
        <end position="142"/>
    </location>
</feature>
<keyword evidence="10" id="KW-1185">Reference proteome</keyword>
<dbReference type="InterPro" id="IPR004776">
    <property type="entry name" value="Mem_transp_PIN-like"/>
</dbReference>
<reference evidence="9 10" key="1">
    <citation type="journal article" date="2010" name="J. Bacteriol.">
        <title>Genome sequences of Pelagibaca bermudensis HTCC2601T and Maritimibacter alkaliphilus HTCC2654T, the type strains of two marine Roseobacter genera.</title>
        <authorList>
            <person name="Thrash J.C."/>
            <person name="Cho J.C."/>
            <person name="Ferriera S."/>
            <person name="Johnson J."/>
            <person name="Vergin K.L."/>
            <person name="Giovannoni S.J."/>
        </authorList>
    </citation>
    <scope>NUCLEOTIDE SEQUENCE [LARGE SCALE GENOMIC DNA]</scope>
    <source>
        <strain evidence="9 10">HTCC2654</strain>
    </source>
</reference>
<dbReference type="GO" id="GO:0005886">
    <property type="term" value="C:plasma membrane"/>
    <property type="evidence" value="ECO:0007669"/>
    <property type="project" value="UniProtKB-SubCell"/>
</dbReference>
<dbReference type="OrthoDB" id="9805563at2"/>
<feature type="transmembrane region" description="Helical" evidence="8">
    <location>
        <begin position="63"/>
        <end position="84"/>
    </location>
</feature>
<evidence type="ECO:0000256" key="2">
    <source>
        <dbReference type="ARBA" id="ARBA00010145"/>
    </source>
</evidence>
<dbReference type="PANTHER" id="PTHR36838:SF4">
    <property type="entry name" value="AUXIN EFFLUX CARRIER FAMILY PROTEIN"/>
    <property type="match status" value="1"/>
</dbReference>
<dbReference type="AlphaFoldDB" id="A3VDH5"/>
<feature type="transmembrane region" description="Helical" evidence="8">
    <location>
        <begin position="249"/>
        <end position="266"/>
    </location>
</feature>
<evidence type="ECO:0000256" key="7">
    <source>
        <dbReference type="ARBA" id="ARBA00023136"/>
    </source>
</evidence>
<feature type="transmembrane region" description="Helical" evidence="8">
    <location>
        <begin position="163"/>
        <end position="184"/>
    </location>
</feature>
<keyword evidence="5 8" id="KW-0812">Transmembrane</keyword>